<comment type="caution">
    <text evidence="3">The sequence shown here is derived from an EMBL/GenBank/DDBJ whole genome shotgun (WGS) entry which is preliminary data.</text>
</comment>
<protein>
    <submittedName>
        <fullName evidence="3">Amidohydrolase</fullName>
    </submittedName>
</protein>
<dbReference type="GO" id="GO:0046872">
    <property type="term" value="F:metal ion binding"/>
    <property type="evidence" value="ECO:0007669"/>
    <property type="project" value="UniProtKB-KW"/>
</dbReference>
<dbReference type="SUPFAM" id="SSF53187">
    <property type="entry name" value="Zn-dependent exopeptidases"/>
    <property type="match status" value="1"/>
</dbReference>
<comment type="cofactor">
    <cofactor evidence="1">
        <name>Mn(2+)</name>
        <dbReference type="ChEBI" id="CHEBI:29035"/>
    </cofactor>
    <text evidence="1">The Mn(2+) ion enhances activity.</text>
</comment>
<dbReference type="AlphaFoldDB" id="A0A926FAE5"/>
<feature type="binding site" evidence="1">
    <location>
        <position position="359"/>
    </location>
    <ligand>
        <name>Mn(2+)</name>
        <dbReference type="ChEBI" id="CHEBI:29035"/>
        <label>2</label>
    </ligand>
</feature>
<dbReference type="CDD" id="cd03886">
    <property type="entry name" value="M20_Acy1"/>
    <property type="match status" value="1"/>
</dbReference>
<dbReference type="Gene3D" id="3.40.630.10">
    <property type="entry name" value="Zn peptidases"/>
    <property type="match status" value="1"/>
</dbReference>
<name>A0A926FAE5_9FIRM</name>
<proteinExistence type="predicted"/>
<dbReference type="InterPro" id="IPR011650">
    <property type="entry name" value="Peptidase_M20_dimer"/>
</dbReference>
<evidence type="ECO:0000256" key="1">
    <source>
        <dbReference type="PIRSR" id="PIRSR005962-1"/>
    </source>
</evidence>
<dbReference type="PIRSF" id="PIRSF005962">
    <property type="entry name" value="Pept_M20D_amidohydro"/>
    <property type="match status" value="1"/>
</dbReference>
<sequence>MTDIKNEINALEDEIINLRRTLHRHPEFAFCEFKTGEIIKDFLKKHNIDYKDGIAKTGICADIKGAENGKTILVRADIDALKITEQNDVEYRSENNGFMHACGHDFHIAIALYCAAVIKKIQNEINGNVRFIFQPAEEETGGALDMINEGVLKNVDTAVGLHVDPETETGKITVKDGEFFASPDFFNAEIIGKGSHGAQPQNAVDPIKILTEILFNIHKNVDSATENEVVMSVCKVNSGFSENSIPDTASFGGTVRAFDNVLRKKADKAIEKTIKTACEKAGAKYEYKYTYLYPPLINDKNVTELLIKSAEKAVGKENILTAEKNMLGDDFSYIAENVPSCYFKLGCRNDEKISSNKLHTPNFNPNENAIKIGAEIFVNFILDNM</sequence>
<dbReference type="PANTHER" id="PTHR11014:SF63">
    <property type="entry name" value="METALLOPEPTIDASE, PUTATIVE (AFU_ORTHOLOGUE AFUA_6G09600)-RELATED"/>
    <property type="match status" value="1"/>
</dbReference>
<feature type="binding site" evidence="1">
    <location>
        <position position="162"/>
    </location>
    <ligand>
        <name>Mn(2+)</name>
        <dbReference type="ChEBI" id="CHEBI:29035"/>
        <label>2</label>
    </ligand>
</feature>
<evidence type="ECO:0000313" key="3">
    <source>
        <dbReference type="EMBL" id="MBC8596301.1"/>
    </source>
</evidence>
<dbReference type="EMBL" id="JACRTE010000004">
    <property type="protein sequence ID" value="MBC8596301.1"/>
    <property type="molecule type" value="Genomic_DNA"/>
</dbReference>
<dbReference type="PANTHER" id="PTHR11014">
    <property type="entry name" value="PEPTIDASE M20 FAMILY MEMBER"/>
    <property type="match status" value="1"/>
</dbReference>
<feature type="binding site" evidence="1">
    <location>
        <position position="104"/>
    </location>
    <ligand>
        <name>Mn(2+)</name>
        <dbReference type="ChEBI" id="CHEBI:29035"/>
        <label>2</label>
    </ligand>
</feature>
<feature type="domain" description="Peptidase M20 dimerisation" evidence="2">
    <location>
        <begin position="187"/>
        <end position="280"/>
    </location>
</feature>
<dbReference type="SUPFAM" id="SSF55031">
    <property type="entry name" value="Bacterial exopeptidase dimerisation domain"/>
    <property type="match status" value="1"/>
</dbReference>
<reference evidence="3" key="1">
    <citation type="submission" date="2020-08" db="EMBL/GenBank/DDBJ databases">
        <title>Genome public.</title>
        <authorList>
            <person name="Liu C."/>
            <person name="Sun Q."/>
        </authorList>
    </citation>
    <scope>NUCLEOTIDE SEQUENCE</scope>
    <source>
        <strain evidence="3">NSJ-50</strain>
    </source>
</reference>
<organism evidence="3 4">
    <name type="scientific">Qingrenia yutianensis</name>
    <dbReference type="NCBI Taxonomy" id="2763676"/>
    <lineage>
        <taxon>Bacteria</taxon>
        <taxon>Bacillati</taxon>
        <taxon>Bacillota</taxon>
        <taxon>Clostridia</taxon>
        <taxon>Eubacteriales</taxon>
        <taxon>Oscillospiraceae</taxon>
        <taxon>Qingrenia</taxon>
    </lineage>
</organism>
<dbReference type="Gene3D" id="3.30.70.360">
    <property type="match status" value="1"/>
</dbReference>
<dbReference type="Pfam" id="PF01546">
    <property type="entry name" value="Peptidase_M20"/>
    <property type="match status" value="1"/>
</dbReference>
<dbReference type="RefSeq" id="WP_262431795.1">
    <property type="nucleotide sequence ID" value="NZ_JACRTE010000004.1"/>
</dbReference>
<evidence type="ECO:0000313" key="4">
    <source>
        <dbReference type="Proteomes" id="UP000647416"/>
    </source>
</evidence>
<accession>A0A926FAE5</accession>
<dbReference type="InterPro" id="IPR017439">
    <property type="entry name" value="Amidohydrolase"/>
</dbReference>
<dbReference type="Pfam" id="PF07687">
    <property type="entry name" value="M20_dimer"/>
    <property type="match status" value="1"/>
</dbReference>
<keyword evidence="1" id="KW-0464">Manganese</keyword>
<keyword evidence="1" id="KW-0479">Metal-binding</keyword>
<dbReference type="NCBIfam" id="TIGR01891">
    <property type="entry name" value="amidohydrolases"/>
    <property type="match status" value="1"/>
</dbReference>
<dbReference type="GO" id="GO:0016787">
    <property type="term" value="F:hydrolase activity"/>
    <property type="evidence" value="ECO:0007669"/>
    <property type="project" value="InterPro"/>
</dbReference>
<evidence type="ECO:0000259" key="2">
    <source>
        <dbReference type="Pfam" id="PF07687"/>
    </source>
</evidence>
<dbReference type="InterPro" id="IPR002933">
    <property type="entry name" value="Peptidase_M20"/>
</dbReference>
<keyword evidence="4" id="KW-1185">Reference proteome</keyword>
<dbReference type="Proteomes" id="UP000647416">
    <property type="component" value="Unassembled WGS sequence"/>
</dbReference>
<dbReference type="InterPro" id="IPR036264">
    <property type="entry name" value="Bact_exopeptidase_dim_dom"/>
</dbReference>
<gene>
    <name evidence="3" type="ORF">H8706_05390</name>
</gene>
<feature type="binding site" evidence="1">
    <location>
        <position position="138"/>
    </location>
    <ligand>
        <name>Mn(2+)</name>
        <dbReference type="ChEBI" id="CHEBI:29035"/>
        <label>2</label>
    </ligand>
</feature>
<feature type="binding site" evidence="1">
    <location>
        <position position="102"/>
    </location>
    <ligand>
        <name>Mn(2+)</name>
        <dbReference type="ChEBI" id="CHEBI:29035"/>
        <label>2</label>
    </ligand>
</feature>